<reference evidence="2 3" key="1">
    <citation type="journal article" date="2023" name="Sci. Data">
        <title>Genome assembly of the Korean intertidal mud-creeper Batillaria attramentaria.</title>
        <authorList>
            <person name="Patra A.K."/>
            <person name="Ho P.T."/>
            <person name="Jun S."/>
            <person name="Lee S.J."/>
            <person name="Kim Y."/>
            <person name="Won Y.J."/>
        </authorList>
    </citation>
    <scope>NUCLEOTIDE SEQUENCE [LARGE SCALE GENOMIC DNA]</scope>
    <source>
        <strain evidence="2">Wonlab-2016</strain>
    </source>
</reference>
<dbReference type="AlphaFoldDB" id="A0ABD0KD07"/>
<evidence type="ECO:0000313" key="3">
    <source>
        <dbReference type="Proteomes" id="UP001519460"/>
    </source>
</evidence>
<name>A0ABD0KD07_9CAEN</name>
<keyword evidence="1" id="KW-1133">Transmembrane helix</keyword>
<keyword evidence="3" id="KW-1185">Reference proteome</keyword>
<evidence type="ECO:0008006" key="4">
    <source>
        <dbReference type="Google" id="ProtNLM"/>
    </source>
</evidence>
<dbReference type="Proteomes" id="UP001519460">
    <property type="component" value="Unassembled WGS sequence"/>
</dbReference>
<accession>A0ABD0KD07</accession>
<proteinExistence type="predicted"/>
<dbReference type="EMBL" id="JACVVK020000202">
    <property type="protein sequence ID" value="KAK7484907.1"/>
    <property type="molecule type" value="Genomic_DNA"/>
</dbReference>
<keyword evidence="1" id="KW-0812">Transmembrane</keyword>
<evidence type="ECO:0000256" key="1">
    <source>
        <dbReference type="SAM" id="Phobius"/>
    </source>
</evidence>
<gene>
    <name evidence="2" type="ORF">BaRGS_00023827</name>
</gene>
<keyword evidence="1" id="KW-0472">Membrane</keyword>
<organism evidence="2 3">
    <name type="scientific">Batillaria attramentaria</name>
    <dbReference type="NCBI Taxonomy" id="370345"/>
    <lineage>
        <taxon>Eukaryota</taxon>
        <taxon>Metazoa</taxon>
        <taxon>Spiralia</taxon>
        <taxon>Lophotrochozoa</taxon>
        <taxon>Mollusca</taxon>
        <taxon>Gastropoda</taxon>
        <taxon>Caenogastropoda</taxon>
        <taxon>Sorbeoconcha</taxon>
        <taxon>Cerithioidea</taxon>
        <taxon>Batillariidae</taxon>
        <taxon>Batillaria</taxon>
    </lineage>
</organism>
<comment type="caution">
    <text evidence="2">The sequence shown here is derived from an EMBL/GenBank/DDBJ whole genome shotgun (WGS) entry which is preliminary data.</text>
</comment>
<feature type="transmembrane region" description="Helical" evidence="1">
    <location>
        <begin position="27"/>
        <end position="52"/>
    </location>
</feature>
<evidence type="ECO:0000313" key="2">
    <source>
        <dbReference type="EMBL" id="KAK7484907.1"/>
    </source>
</evidence>
<sequence length="124" mass="13692">MLLESAAAGFVCFMCLCFGRKRQNAPILAFILHFNLDLTSITTLLIFLIVYFDKAEEAVTKVNAAINSSFTTKLSSSPQCGKSADNLNLQNVVECYGSFKHCKNTSITAFLITRVKSCLYHTHG</sequence>
<protein>
    <recommendedName>
        <fullName evidence="4">SSD domain-containing protein</fullName>
    </recommendedName>
</protein>